<dbReference type="GO" id="GO:0005783">
    <property type="term" value="C:endoplasmic reticulum"/>
    <property type="evidence" value="ECO:0007669"/>
    <property type="project" value="TreeGrafter"/>
</dbReference>
<keyword evidence="8 11" id="KW-1133">Transmembrane helix</keyword>
<dbReference type="Pfam" id="PF01040">
    <property type="entry name" value="UbiA"/>
    <property type="match status" value="1"/>
</dbReference>
<evidence type="ECO:0000313" key="13">
    <source>
        <dbReference type="Proteomes" id="UP000593567"/>
    </source>
</evidence>
<dbReference type="UniPathway" id="UPA00079"/>
<organism evidence="12 13">
    <name type="scientific">Bugula neritina</name>
    <name type="common">Brown bryozoan</name>
    <name type="synonym">Sertularia neritina</name>
    <dbReference type="NCBI Taxonomy" id="10212"/>
    <lineage>
        <taxon>Eukaryota</taxon>
        <taxon>Metazoa</taxon>
        <taxon>Spiralia</taxon>
        <taxon>Lophotrochozoa</taxon>
        <taxon>Bryozoa</taxon>
        <taxon>Gymnolaemata</taxon>
        <taxon>Cheilostomatida</taxon>
        <taxon>Flustrina</taxon>
        <taxon>Buguloidea</taxon>
        <taxon>Bugulidae</taxon>
        <taxon>Bugula</taxon>
    </lineage>
</organism>
<feature type="transmembrane region" description="Helical" evidence="11">
    <location>
        <begin position="131"/>
        <end position="152"/>
    </location>
</feature>
<dbReference type="GO" id="GO:0009234">
    <property type="term" value="P:menaquinone biosynthetic process"/>
    <property type="evidence" value="ECO:0007669"/>
    <property type="project" value="UniProtKB-UniPathway"/>
</dbReference>
<feature type="transmembrane region" description="Helical" evidence="11">
    <location>
        <begin position="159"/>
        <end position="176"/>
    </location>
</feature>
<name>A0A7J7JN61_BUGNE</name>
<dbReference type="Proteomes" id="UP000593567">
    <property type="component" value="Unassembled WGS sequence"/>
</dbReference>
<dbReference type="GO" id="GO:0042371">
    <property type="term" value="P:vitamin K biosynthetic process"/>
    <property type="evidence" value="ECO:0007669"/>
    <property type="project" value="TreeGrafter"/>
</dbReference>
<comment type="pathway">
    <text evidence="2">Quinol/quinone metabolism; menaquinone biosynthesis.</text>
</comment>
<keyword evidence="6" id="KW-0808">Transferase</keyword>
<evidence type="ECO:0000256" key="11">
    <source>
        <dbReference type="SAM" id="Phobius"/>
    </source>
</evidence>
<gene>
    <name evidence="12" type="ORF">EB796_014827</name>
</gene>
<dbReference type="PANTHER" id="PTHR13929:SF0">
    <property type="entry name" value="UBIA PRENYLTRANSFERASE DOMAIN-CONTAINING PROTEIN 1"/>
    <property type="match status" value="1"/>
</dbReference>
<evidence type="ECO:0000256" key="6">
    <source>
        <dbReference type="ARBA" id="ARBA00022679"/>
    </source>
</evidence>
<dbReference type="CDD" id="cd13962">
    <property type="entry name" value="PT_UbiA_UBIAD1"/>
    <property type="match status" value="1"/>
</dbReference>
<dbReference type="InterPro" id="IPR044878">
    <property type="entry name" value="UbiA_sf"/>
</dbReference>
<comment type="similarity">
    <text evidence="3">Belongs to the UbiA prenyltransferase family.</text>
</comment>
<dbReference type="GO" id="GO:0000139">
    <property type="term" value="C:Golgi membrane"/>
    <property type="evidence" value="ECO:0007669"/>
    <property type="project" value="TreeGrafter"/>
</dbReference>
<evidence type="ECO:0000313" key="12">
    <source>
        <dbReference type="EMBL" id="KAF6026866.1"/>
    </source>
</evidence>
<sequence>MEEKIEENRSSVGDGVKNRNNHPRTGEDDVLNGDSPKLKSQNVSLFREYVIALRPWSFSASLTPVLLGATLSYKVTGYVNLLVLFAVCITTLSVHAAGNLVNTYYDFKGGVDNKKSDDKTLVEGVMSPSNVAALGGFCYAVGCAGLLILCFVSPAKVEHLALVYFCGLSGSFMYTGGLGLKYIALGDIVIFLTFGPLSVIFAYLAITGDFALVSLPYSIPLALNIECILHANNCRDRETDQKAGIVTLAIILGPTLSYLAFCILLFSPYIAFAYVAINYSSTFILPTVTIILAFSIERDFRSGNLLEIPFKVAKLNLILGISFVAALFLSHKNNLPFINWF</sequence>
<keyword evidence="7 11" id="KW-0812">Transmembrane</keyword>
<dbReference type="AlphaFoldDB" id="A0A7J7JN61"/>
<evidence type="ECO:0000256" key="7">
    <source>
        <dbReference type="ARBA" id="ARBA00022692"/>
    </source>
</evidence>
<dbReference type="InterPro" id="IPR000537">
    <property type="entry name" value="UbiA_prenyltransferase"/>
</dbReference>
<feature type="transmembrane region" description="Helical" evidence="11">
    <location>
        <begin position="78"/>
        <end position="98"/>
    </location>
</feature>
<reference evidence="12" key="1">
    <citation type="submission" date="2020-06" db="EMBL/GenBank/DDBJ databases">
        <title>Draft genome of Bugula neritina, a colonial animal packing powerful symbionts and potential medicines.</title>
        <authorList>
            <person name="Rayko M."/>
        </authorList>
    </citation>
    <scope>NUCLEOTIDE SEQUENCE [LARGE SCALE GENOMIC DNA]</scope>
    <source>
        <strain evidence="12">Kwan_BN1</strain>
    </source>
</reference>
<keyword evidence="13" id="KW-1185">Reference proteome</keyword>
<dbReference type="OrthoDB" id="203513at2759"/>
<feature type="region of interest" description="Disordered" evidence="10">
    <location>
        <begin position="1"/>
        <end position="35"/>
    </location>
</feature>
<dbReference type="InterPro" id="IPR026046">
    <property type="entry name" value="UBIAD1"/>
</dbReference>
<evidence type="ECO:0000256" key="1">
    <source>
        <dbReference type="ARBA" id="ARBA00004141"/>
    </source>
</evidence>
<evidence type="ECO:0000256" key="10">
    <source>
        <dbReference type="SAM" id="MobiDB-lite"/>
    </source>
</evidence>
<evidence type="ECO:0000256" key="9">
    <source>
        <dbReference type="ARBA" id="ARBA00023136"/>
    </source>
</evidence>
<keyword evidence="4" id="KW-0474">Menaquinone biosynthesis</keyword>
<dbReference type="PIRSF" id="PIRSF005355">
    <property type="entry name" value="UBIAD1"/>
    <property type="match status" value="1"/>
</dbReference>
<evidence type="ECO:0000256" key="2">
    <source>
        <dbReference type="ARBA" id="ARBA00004863"/>
    </source>
</evidence>
<keyword evidence="9 11" id="KW-0472">Membrane</keyword>
<feature type="transmembrane region" description="Helical" evidence="11">
    <location>
        <begin position="315"/>
        <end position="331"/>
    </location>
</feature>
<feature type="transmembrane region" description="Helical" evidence="11">
    <location>
        <begin position="272"/>
        <end position="294"/>
    </location>
</feature>
<dbReference type="Gene3D" id="1.10.357.140">
    <property type="entry name" value="UbiA prenyltransferase"/>
    <property type="match status" value="1"/>
</dbReference>
<dbReference type="PANTHER" id="PTHR13929">
    <property type="entry name" value="1,4-DIHYDROXY-2-NAPHTHOATE OCTAPRENYLTRANSFERASE"/>
    <property type="match status" value="1"/>
</dbReference>
<feature type="transmembrane region" description="Helical" evidence="11">
    <location>
        <begin position="245"/>
        <end position="266"/>
    </location>
</feature>
<comment type="subcellular location">
    <subcellularLocation>
        <location evidence="1">Membrane</location>
        <topology evidence="1">Multi-pass membrane protein</topology>
    </subcellularLocation>
</comment>
<dbReference type="GO" id="GO:0004659">
    <property type="term" value="F:prenyltransferase activity"/>
    <property type="evidence" value="ECO:0007669"/>
    <property type="project" value="UniProtKB-KW"/>
</dbReference>
<evidence type="ECO:0000256" key="5">
    <source>
        <dbReference type="ARBA" id="ARBA00022602"/>
    </source>
</evidence>
<evidence type="ECO:0000256" key="8">
    <source>
        <dbReference type="ARBA" id="ARBA00022989"/>
    </source>
</evidence>
<evidence type="ECO:0000256" key="4">
    <source>
        <dbReference type="ARBA" id="ARBA00022428"/>
    </source>
</evidence>
<keyword evidence="5" id="KW-0637">Prenyltransferase</keyword>
<protein>
    <submittedName>
        <fullName evidence="12">UBIAD1</fullName>
    </submittedName>
</protein>
<dbReference type="Gene3D" id="1.20.120.1780">
    <property type="entry name" value="UbiA prenyltransferase"/>
    <property type="match status" value="1"/>
</dbReference>
<dbReference type="EMBL" id="VXIV02002195">
    <property type="protein sequence ID" value="KAF6026866.1"/>
    <property type="molecule type" value="Genomic_DNA"/>
</dbReference>
<feature type="transmembrane region" description="Helical" evidence="11">
    <location>
        <begin position="182"/>
        <end position="206"/>
    </location>
</feature>
<evidence type="ECO:0000256" key="3">
    <source>
        <dbReference type="ARBA" id="ARBA00005985"/>
    </source>
</evidence>
<accession>A0A7J7JN61</accession>
<comment type="caution">
    <text evidence="12">The sequence shown here is derived from an EMBL/GenBank/DDBJ whole genome shotgun (WGS) entry which is preliminary data.</text>
</comment>
<proteinExistence type="inferred from homology"/>